<proteinExistence type="predicted"/>
<name>A0ACC2S5B6_9FUNG</name>
<reference evidence="1" key="1">
    <citation type="submission" date="2022-04" db="EMBL/GenBank/DDBJ databases">
        <title>Genome of the entomopathogenic fungus Entomophthora muscae.</title>
        <authorList>
            <person name="Elya C."/>
            <person name="Lovett B.R."/>
            <person name="Lee E."/>
            <person name="Macias A.M."/>
            <person name="Hajek A.E."/>
            <person name="De Bivort B.L."/>
            <person name="Kasson M.T."/>
            <person name="De Fine Licht H.H."/>
            <person name="Stajich J.E."/>
        </authorList>
    </citation>
    <scope>NUCLEOTIDE SEQUENCE</scope>
    <source>
        <strain evidence="1">Berkeley</strain>
    </source>
</reference>
<organism evidence="1 2">
    <name type="scientific">Entomophthora muscae</name>
    <dbReference type="NCBI Taxonomy" id="34485"/>
    <lineage>
        <taxon>Eukaryota</taxon>
        <taxon>Fungi</taxon>
        <taxon>Fungi incertae sedis</taxon>
        <taxon>Zoopagomycota</taxon>
        <taxon>Entomophthoromycotina</taxon>
        <taxon>Entomophthoromycetes</taxon>
        <taxon>Entomophthorales</taxon>
        <taxon>Entomophthoraceae</taxon>
        <taxon>Entomophthora</taxon>
    </lineage>
</organism>
<dbReference type="EMBL" id="QTSX02005783">
    <property type="protein sequence ID" value="KAJ9057573.1"/>
    <property type="molecule type" value="Genomic_DNA"/>
</dbReference>
<comment type="caution">
    <text evidence="1">The sequence shown here is derived from an EMBL/GenBank/DDBJ whole genome shotgun (WGS) entry which is preliminary data.</text>
</comment>
<protein>
    <submittedName>
        <fullName evidence="1">Uncharacterized protein</fullName>
    </submittedName>
</protein>
<sequence length="89" mass="9511">MKDVKKMTILTLSSNLAVQGLRYILKTLQSNLIALSTWLAEVGVDMKRNAKLAGSKQDDATTQATTTNSCDAAAVSQACDCTHSPGTFF</sequence>
<evidence type="ECO:0000313" key="1">
    <source>
        <dbReference type="EMBL" id="KAJ9057573.1"/>
    </source>
</evidence>
<keyword evidence="2" id="KW-1185">Reference proteome</keyword>
<evidence type="ECO:0000313" key="2">
    <source>
        <dbReference type="Proteomes" id="UP001165960"/>
    </source>
</evidence>
<dbReference type="Proteomes" id="UP001165960">
    <property type="component" value="Unassembled WGS sequence"/>
</dbReference>
<gene>
    <name evidence="1" type="ORF">DSO57_1021392</name>
</gene>
<accession>A0ACC2S5B6</accession>